<keyword evidence="2" id="KW-0687">Ribonucleoprotein</keyword>
<comment type="caution">
    <text evidence="3">The sequence shown here is derived from an EMBL/GenBank/DDBJ whole genome shotgun (WGS) entry which is preliminary data.</text>
</comment>
<dbReference type="SUPFAM" id="SSF54189">
    <property type="entry name" value="Ribosomal proteins S24e, L23 and L15e"/>
    <property type="match status" value="1"/>
</dbReference>
<evidence type="ECO:0000313" key="4">
    <source>
        <dbReference type="Proteomes" id="UP000824469"/>
    </source>
</evidence>
<organism evidence="3 4">
    <name type="scientific">Taxus chinensis</name>
    <name type="common">Chinese yew</name>
    <name type="synonym">Taxus wallichiana var. chinensis</name>
    <dbReference type="NCBI Taxonomy" id="29808"/>
    <lineage>
        <taxon>Eukaryota</taxon>
        <taxon>Viridiplantae</taxon>
        <taxon>Streptophyta</taxon>
        <taxon>Embryophyta</taxon>
        <taxon>Tracheophyta</taxon>
        <taxon>Spermatophyta</taxon>
        <taxon>Pinopsida</taxon>
        <taxon>Pinidae</taxon>
        <taxon>Conifers II</taxon>
        <taxon>Cupressales</taxon>
        <taxon>Taxaceae</taxon>
        <taxon>Taxus</taxon>
    </lineage>
</organism>
<dbReference type="InterPro" id="IPR001976">
    <property type="entry name" value="Ribosomal_eS24"/>
</dbReference>
<dbReference type="GO" id="GO:0003735">
    <property type="term" value="F:structural constituent of ribosome"/>
    <property type="evidence" value="ECO:0007669"/>
    <property type="project" value="InterPro"/>
</dbReference>
<dbReference type="EMBL" id="JAHRHJ020000003">
    <property type="protein sequence ID" value="KAH9321240.1"/>
    <property type="molecule type" value="Genomic_DNA"/>
</dbReference>
<reference evidence="3 4" key="1">
    <citation type="journal article" date="2021" name="Nat. Plants">
        <title>The Taxus genome provides insights into paclitaxel biosynthesis.</title>
        <authorList>
            <person name="Xiong X."/>
            <person name="Gou J."/>
            <person name="Liao Q."/>
            <person name="Li Y."/>
            <person name="Zhou Q."/>
            <person name="Bi G."/>
            <person name="Li C."/>
            <person name="Du R."/>
            <person name="Wang X."/>
            <person name="Sun T."/>
            <person name="Guo L."/>
            <person name="Liang H."/>
            <person name="Lu P."/>
            <person name="Wu Y."/>
            <person name="Zhang Z."/>
            <person name="Ro D.K."/>
            <person name="Shang Y."/>
            <person name="Huang S."/>
            <person name="Yan J."/>
        </authorList>
    </citation>
    <scope>NUCLEOTIDE SEQUENCE [LARGE SCALE GENOMIC DNA]</scope>
    <source>
        <strain evidence="3">Ta-2019</strain>
    </source>
</reference>
<dbReference type="GO" id="GO:0006412">
    <property type="term" value="P:translation"/>
    <property type="evidence" value="ECO:0007669"/>
    <property type="project" value="InterPro"/>
</dbReference>
<proteinExistence type="predicted"/>
<dbReference type="Pfam" id="PF01282">
    <property type="entry name" value="Ribosomal_S24e"/>
    <property type="match status" value="1"/>
</dbReference>
<sequence>MKTQNRIVVPPHGVTITTLHLEREDAFNRTKFVVNVLHCKQPKPTKPLITDLVRERLRLHPSSPLYLSKFRIAGFNSRGFGLVYDRPEDAMKYELDHKLKRMGITAKTTHAGGRKKNCVKKIANVTKGKKRDAKIK</sequence>
<protein>
    <recommendedName>
        <fullName evidence="5">40S ribosomal protein S24</fullName>
    </recommendedName>
</protein>
<keyword evidence="1" id="KW-0689">Ribosomal protein</keyword>
<dbReference type="GO" id="GO:0005840">
    <property type="term" value="C:ribosome"/>
    <property type="evidence" value="ECO:0007669"/>
    <property type="project" value="UniProtKB-KW"/>
</dbReference>
<gene>
    <name evidence="3" type="ORF">KI387_015879</name>
</gene>
<dbReference type="Gene3D" id="3.30.70.3370">
    <property type="match status" value="1"/>
</dbReference>
<keyword evidence="4" id="KW-1185">Reference proteome</keyword>
<dbReference type="Proteomes" id="UP000824469">
    <property type="component" value="Unassembled WGS sequence"/>
</dbReference>
<evidence type="ECO:0008006" key="5">
    <source>
        <dbReference type="Google" id="ProtNLM"/>
    </source>
</evidence>
<dbReference type="PANTHER" id="PTHR10496">
    <property type="entry name" value="40S RIBOSOMAL PROTEIN S24"/>
    <property type="match status" value="1"/>
</dbReference>
<name>A0AA38GGQ2_TAXCH</name>
<evidence type="ECO:0000256" key="2">
    <source>
        <dbReference type="ARBA" id="ARBA00023274"/>
    </source>
</evidence>
<dbReference type="InterPro" id="IPR012678">
    <property type="entry name" value="Ribosomal_uL23/eL15/eS24_sf"/>
</dbReference>
<evidence type="ECO:0000256" key="1">
    <source>
        <dbReference type="ARBA" id="ARBA00022980"/>
    </source>
</evidence>
<evidence type="ECO:0000313" key="3">
    <source>
        <dbReference type="EMBL" id="KAH9321240.1"/>
    </source>
</evidence>
<dbReference type="GO" id="GO:1990904">
    <property type="term" value="C:ribonucleoprotein complex"/>
    <property type="evidence" value="ECO:0007669"/>
    <property type="project" value="UniProtKB-KW"/>
</dbReference>
<feature type="non-terminal residue" evidence="3">
    <location>
        <position position="1"/>
    </location>
</feature>
<dbReference type="AlphaFoldDB" id="A0AA38GGQ2"/>
<dbReference type="InterPro" id="IPR053709">
    <property type="entry name" value="eRP_eS24_sf"/>
</dbReference>
<accession>A0AA38GGQ2</accession>